<feature type="binding site" evidence="7">
    <location>
        <begin position="183"/>
        <end position="186"/>
    </location>
    <ligand>
        <name>spermidine</name>
        <dbReference type="ChEBI" id="CHEBI:57834"/>
    </ligand>
</feature>
<dbReference type="STRING" id="1123402.SAMN02583745_01646"/>
<feature type="signal peptide" evidence="8">
    <location>
        <begin position="1"/>
        <end position="27"/>
    </location>
</feature>
<evidence type="ECO:0000256" key="8">
    <source>
        <dbReference type="SAM" id="SignalP"/>
    </source>
</evidence>
<keyword evidence="4 8" id="KW-0732">Signal</keyword>
<comment type="similarity">
    <text evidence="2 6">Belongs to the bacterial solute-binding protein PotD/PotF family.</text>
</comment>
<organism evidence="9 10">
    <name type="scientific">Thorsellia anophelis DSM 18579</name>
    <dbReference type="NCBI Taxonomy" id="1123402"/>
    <lineage>
        <taxon>Bacteria</taxon>
        <taxon>Pseudomonadati</taxon>
        <taxon>Pseudomonadota</taxon>
        <taxon>Gammaproteobacteria</taxon>
        <taxon>Enterobacterales</taxon>
        <taxon>Thorselliaceae</taxon>
        <taxon>Thorsellia</taxon>
    </lineage>
</organism>
<evidence type="ECO:0000256" key="3">
    <source>
        <dbReference type="ARBA" id="ARBA00022448"/>
    </source>
</evidence>
<evidence type="ECO:0000256" key="7">
    <source>
        <dbReference type="PIRSR" id="PIRSR019574-1"/>
    </source>
</evidence>
<dbReference type="GO" id="GO:0030313">
    <property type="term" value="C:cell envelope"/>
    <property type="evidence" value="ECO:0007669"/>
    <property type="project" value="UniProtKB-ARBA"/>
</dbReference>
<dbReference type="AlphaFoldDB" id="A0A1I0CJS3"/>
<evidence type="ECO:0000256" key="6">
    <source>
        <dbReference type="PIRNR" id="PIRNR019574"/>
    </source>
</evidence>
<dbReference type="OrthoDB" id="9769319at2"/>
<name>A0A1I0CJS3_9GAMM</name>
<evidence type="ECO:0000256" key="2">
    <source>
        <dbReference type="ARBA" id="ARBA00007173"/>
    </source>
</evidence>
<dbReference type="Gene3D" id="3.40.190.10">
    <property type="entry name" value="Periplasmic binding protein-like II"/>
    <property type="match status" value="2"/>
</dbReference>
<dbReference type="InterPro" id="IPR006059">
    <property type="entry name" value="SBP"/>
</dbReference>
<gene>
    <name evidence="9" type="ORF">SAMN02583745_01646</name>
</gene>
<sequence length="370" mass="41747">MTFKTQFKFVLIASLFSTSFISTSMFANEQRVLNIYNWSDFIAPNTIADFEKQSGIKVTYDRFDSNEVLESKLMAGNTGFDLVIPSSNFLARQLEMGIYQPLDKSQIPNWDNFDPQLLSLVSQHDPDNKYAFPYLWSTTGIGYNVEQVKTVLGEDAPLNSWDMVFNIDNAKKLSECGMVWVNDPTEIIASALHYLGHDPNTTDIKAYEEAKNLLISLRPYVRYIHSSTFINDLANGDICAVIGWGGDVLQAGRRAKEANNNVEINYFVPKEGAVAFFDVFAIPKDAKNVKEAHEFLNYIADPEVIANIANFVYYANPNLNATPYLSDSLKTHQGINLSDEVRANLFTLNVQPPKVERAITRMWTEIVTSK</sequence>
<dbReference type="PRINTS" id="PR00909">
    <property type="entry name" value="SPERMDNBNDNG"/>
</dbReference>
<dbReference type="PANTHER" id="PTHR30222">
    <property type="entry name" value="SPERMIDINE/PUTRESCINE-BINDING PERIPLASMIC PROTEIN"/>
    <property type="match status" value="1"/>
</dbReference>
<dbReference type="PANTHER" id="PTHR30222:SF18">
    <property type="entry name" value="BIFUNCTIONAL POLYHYDROXYBUTYRATE SYNTHASE _ ABC TRANSPORTER PERIPLASMIC BINDING PROTEIN-RELATED"/>
    <property type="match status" value="1"/>
</dbReference>
<dbReference type="Pfam" id="PF13416">
    <property type="entry name" value="SBP_bac_8"/>
    <property type="match status" value="1"/>
</dbReference>
<dbReference type="EMBL" id="FOHV01000011">
    <property type="protein sequence ID" value="SET19814.1"/>
    <property type="molecule type" value="Genomic_DNA"/>
</dbReference>
<evidence type="ECO:0000313" key="9">
    <source>
        <dbReference type="EMBL" id="SET19814.1"/>
    </source>
</evidence>
<dbReference type="SUPFAM" id="SSF53850">
    <property type="entry name" value="Periplasmic binding protein-like II"/>
    <property type="match status" value="1"/>
</dbReference>
<proteinExistence type="inferred from homology"/>
<evidence type="ECO:0000256" key="1">
    <source>
        <dbReference type="ARBA" id="ARBA00004418"/>
    </source>
</evidence>
<evidence type="ECO:0000256" key="5">
    <source>
        <dbReference type="ARBA" id="ARBA00022764"/>
    </source>
</evidence>
<reference evidence="10" key="1">
    <citation type="submission" date="2016-10" db="EMBL/GenBank/DDBJ databases">
        <authorList>
            <person name="Varghese N."/>
            <person name="Submissions S."/>
        </authorList>
    </citation>
    <scope>NUCLEOTIDE SEQUENCE [LARGE SCALE GENOMIC DNA]</scope>
    <source>
        <strain evidence="10">DSM 18579</strain>
    </source>
</reference>
<comment type="subcellular location">
    <subcellularLocation>
        <location evidence="1 6">Periplasm</location>
    </subcellularLocation>
</comment>
<dbReference type="GO" id="GO:0015846">
    <property type="term" value="P:polyamine transport"/>
    <property type="evidence" value="ECO:0007669"/>
    <property type="project" value="InterPro"/>
</dbReference>
<dbReference type="GO" id="GO:0019808">
    <property type="term" value="F:polyamine binding"/>
    <property type="evidence" value="ECO:0007669"/>
    <property type="project" value="InterPro"/>
</dbReference>
<dbReference type="RefSeq" id="WP_093319551.1">
    <property type="nucleotide sequence ID" value="NZ_FOHV01000011.1"/>
</dbReference>
<feature type="chain" id="PRO_5017219470" description="Putrescine-binding periplasmic protein" evidence="8">
    <location>
        <begin position="28"/>
        <end position="370"/>
    </location>
</feature>
<dbReference type="Proteomes" id="UP000242642">
    <property type="component" value="Unassembled WGS sequence"/>
</dbReference>
<dbReference type="GO" id="GO:0042597">
    <property type="term" value="C:periplasmic space"/>
    <property type="evidence" value="ECO:0007669"/>
    <property type="project" value="UniProtKB-SubCell"/>
</dbReference>
<keyword evidence="5 6" id="KW-0574">Periplasm</keyword>
<comment type="function">
    <text evidence="6">Required for the activity of the bacterial periplasmic transport system of putrescine.</text>
</comment>
<evidence type="ECO:0000313" key="10">
    <source>
        <dbReference type="Proteomes" id="UP000242642"/>
    </source>
</evidence>
<keyword evidence="3 6" id="KW-0813">Transport</keyword>
<dbReference type="CDD" id="cd13659">
    <property type="entry name" value="PBP2_PotF"/>
    <property type="match status" value="1"/>
</dbReference>
<dbReference type="InterPro" id="IPR001188">
    <property type="entry name" value="Sperm_putr-bd"/>
</dbReference>
<dbReference type="PIRSF" id="PIRSF019574">
    <property type="entry name" value="Periplasmic_polyamine_BP"/>
    <property type="match status" value="1"/>
</dbReference>
<protein>
    <recommendedName>
        <fullName evidence="6">Putrescine-binding periplasmic protein</fullName>
    </recommendedName>
</protein>
<evidence type="ECO:0000256" key="4">
    <source>
        <dbReference type="ARBA" id="ARBA00022729"/>
    </source>
</evidence>
<keyword evidence="10" id="KW-1185">Reference proteome</keyword>
<accession>A0A1I0CJS3</accession>